<accession>A0A0L0N6S9</accession>
<proteinExistence type="predicted"/>
<keyword evidence="2" id="KW-1185">Reference proteome</keyword>
<dbReference type="EMBL" id="LFRF01000017">
    <property type="protein sequence ID" value="KND89724.1"/>
    <property type="molecule type" value="Genomic_DNA"/>
</dbReference>
<reference evidence="1 2" key="1">
    <citation type="journal article" date="2015" name="BMC Genomics">
        <title>The genome of the truffle-parasite Tolypocladium ophioglossoides and the evolution of antifungal peptaibiotics.</title>
        <authorList>
            <person name="Quandt C.A."/>
            <person name="Bushley K.E."/>
            <person name="Spatafora J.W."/>
        </authorList>
    </citation>
    <scope>NUCLEOTIDE SEQUENCE [LARGE SCALE GENOMIC DNA]</scope>
    <source>
        <strain evidence="1 2">CBS 100239</strain>
    </source>
</reference>
<dbReference type="AlphaFoldDB" id="A0A0L0N6S9"/>
<gene>
    <name evidence="1" type="ORF">TOPH_05767</name>
</gene>
<name>A0A0L0N6S9_TOLOC</name>
<comment type="caution">
    <text evidence="1">The sequence shown here is derived from an EMBL/GenBank/DDBJ whole genome shotgun (WGS) entry which is preliminary data.</text>
</comment>
<protein>
    <submittedName>
        <fullName evidence="1">Uncharacterized protein</fullName>
    </submittedName>
</protein>
<dbReference type="Proteomes" id="UP000036947">
    <property type="component" value="Unassembled WGS sequence"/>
</dbReference>
<evidence type="ECO:0000313" key="1">
    <source>
        <dbReference type="EMBL" id="KND89724.1"/>
    </source>
</evidence>
<sequence length="85" mass="9994">MRSEVLKADGYWGWHSVGFAASSVEEGWRVCLYDMGQRSWQYFGAAHFLPWEECLLTGRCDEAFEFLDRARSRRLARGEDQEARR</sequence>
<evidence type="ECO:0000313" key="2">
    <source>
        <dbReference type="Proteomes" id="UP000036947"/>
    </source>
</evidence>
<organism evidence="1 2">
    <name type="scientific">Tolypocladium ophioglossoides (strain CBS 100239)</name>
    <name type="common">Snaketongue truffleclub</name>
    <name type="synonym">Elaphocordyceps ophioglossoides</name>
    <dbReference type="NCBI Taxonomy" id="1163406"/>
    <lineage>
        <taxon>Eukaryota</taxon>
        <taxon>Fungi</taxon>
        <taxon>Dikarya</taxon>
        <taxon>Ascomycota</taxon>
        <taxon>Pezizomycotina</taxon>
        <taxon>Sordariomycetes</taxon>
        <taxon>Hypocreomycetidae</taxon>
        <taxon>Hypocreales</taxon>
        <taxon>Ophiocordycipitaceae</taxon>
        <taxon>Tolypocladium</taxon>
    </lineage>
</organism>